<dbReference type="AlphaFoldDB" id="A0A9D4YRQ7"/>
<accession>A0A9D4YRQ7</accession>
<dbReference type="VEuPathDB" id="VectorBase:RSAN_055557"/>
<comment type="caution">
    <text evidence="1">The sequence shown here is derived from an EMBL/GenBank/DDBJ whole genome shotgun (WGS) entry which is preliminary data.</text>
</comment>
<gene>
    <name evidence="1" type="ORF">HPB52_025032</name>
</gene>
<proteinExistence type="predicted"/>
<evidence type="ECO:0000313" key="1">
    <source>
        <dbReference type="EMBL" id="KAH7986351.1"/>
    </source>
</evidence>
<reference evidence="1" key="1">
    <citation type="journal article" date="2020" name="Cell">
        <title>Large-Scale Comparative Analyses of Tick Genomes Elucidate Their Genetic Diversity and Vector Capacities.</title>
        <authorList>
            <consortium name="Tick Genome and Microbiome Consortium (TIGMIC)"/>
            <person name="Jia N."/>
            <person name="Wang J."/>
            <person name="Shi W."/>
            <person name="Du L."/>
            <person name="Sun Y."/>
            <person name="Zhan W."/>
            <person name="Jiang J.F."/>
            <person name="Wang Q."/>
            <person name="Zhang B."/>
            <person name="Ji P."/>
            <person name="Bell-Sakyi L."/>
            <person name="Cui X.M."/>
            <person name="Yuan T.T."/>
            <person name="Jiang B.G."/>
            <person name="Yang W.F."/>
            <person name="Lam T.T."/>
            <person name="Chang Q.C."/>
            <person name="Ding S.J."/>
            <person name="Wang X.J."/>
            <person name="Zhu J.G."/>
            <person name="Ruan X.D."/>
            <person name="Zhao L."/>
            <person name="Wei J.T."/>
            <person name="Ye R.Z."/>
            <person name="Que T.C."/>
            <person name="Du C.H."/>
            <person name="Zhou Y.H."/>
            <person name="Cheng J.X."/>
            <person name="Dai P.F."/>
            <person name="Guo W.B."/>
            <person name="Han X.H."/>
            <person name="Huang E.J."/>
            <person name="Li L.F."/>
            <person name="Wei W."/>
            <person name="Gao Y.C."/>
            <person name="Liu J.Z."/>
            <person name="Shao H.Z."/>
            <person name="Wang X."/>
            <person name="Wang C.C."/>
            <person name="Yang T.C."/>
            <person name="Huo Q.B."/>
            <person name="Li W."/>
            <person name="Chen H.Y."/>
            <person name="Chen S.E."/>
            <person name="Zhou L.G."/>
            <person name="Ni X.B."/>
            <person name="Tian J.H."/>
            <person name="Sheng Y."/>
            <person name="Liu T."/>
            <person name="Pan Y.S."/>
            <person name="Xia L.Y."/>
            <person name="Li J."/>
            <person name="Zhao F."/>
            <person name="Cao W.C."/>
        </authorList>
    </citation>
    <scope>NUCLEOTIDE SEQUENCE</scope>
    <source>
        <strain evidence="1">Rsan-2018</strain>
    </source>
</reference>
<evidence type="ECO:0000313" key="2">
    <source>
        <dbReference type="Proteomes" id="UP000821837"/>
    </source>
</evidence>
<organism evidence="1 2">
    <name type="scientific">Rhipicephalus sanguineus</name>
    <name type="common">Brown dog tick</name>
    <name type="synonym">Ixodes sanguineus</name>
    <dbReference type="NCBI Taxonomy" id="34632"/>
    <lineage>
        <taxon>Eukaryota</taxon>
        <taxon>Metazoa</taxon>
        <taxon>Ecdysozoa</taxon>
        <taxon>Arthropoda</taxon>
        <taxon>Chelicerata</taxon>
        <taxon>Arachnida</taxon>
        <taxon>Acari</taxon>
        <taxon>Parasitiformes</taxon>
        <taxon>Ixodida</taxon>
        <taxon>Ixodoidea</taxon>
        <taxon>Ixodidae</taxon>
        <taxon>Rhipicephalinae</taxon>
        <taxon>Rhipicephalus</taxon>
        <taxon>Rhipicephalus</taxon>
    </lineage>
</organism>
<name>A0A9D4YRQ7_RHISA</name>
<dbReference type="EMBL" id="JABSTV010000473">
    <property type="protein sequence ID" value="KAH7986351.1"/>
    <property type="molecule type" value="Genomic_DNA"/>
</dbReference>
<dbReference type="Proteomes" id="UP000821837">
    <property type="component" value="Unassembled WGS sequence"/>
</dbReference>
<protein>
    <submittedName>
        <fullName evidence="1">Uncharacterized protein</fullName>
    </submittedName>
</protein>
<reference evidence="1" key="2">
    <citation type="submission" date="2021-09" db="EMBL/GenBank/DDBJ databases">
        <authorList>
            <person name="Jia N."/>
            <person name="Wang J."/>
            <person name="Shi W."/>
            <person name="Du L."/>
            <person name="Sun Y."/>
            <person name="Zhan W."/>
            <person name="Jiang J."/>
            <person name="Wang Q."/>
            <person name="Zhang B."/>
            <person name="Ji P."/>
            <person name="Sakyi L.B."/>
            <person name="Cui X."/>
            <person name="Yuan T."/>
            <person name="Jiang B."/>
            <person name="Yang W."/>
            <person name="Lam T.T.-Y."/>
            <person name="Chang Q."/>
            <person name="Ding S."/>
            <person name="Wang X."/>
            <person name="Zhu J."/>
            <person name="Ruan X."/>
            <person name="Zhao L."/>
            <person name="Wei J."/>
            <person name="Que T."/>
            <person name="Du C."/>
            <person name="Cheng J."/>
            <person name="Dai P."/>
            <person name="Han X."/>
            <person name="Huang E."/>
            <person name="Gao Y."/>
            <person name="Liu J."/>
            <person name="Shao H."/>
            <person name="Ye R."/>
            <person name="Li L."/>
            <person name="Wei W."/>
            <person name="Wang X."/>
            <person name="Wang C."/>
            <person name="Huo Q."/>
            <person name="Li W."/>
            <person name="Guo W."/>
            <person name="Chen H."/>
            <person name="Chen S."/>
            <person name="Zhou L."/>
            <person name="Zhou L."/>
            <person name="Ni X."/>
            <person name="Tian J."/>
            <person name="Zhou Y."/>
            <person name="Sheng Y."/>
            <person name="Liu T."/>
            <person name="Pan Y."/>
            <person name="Xia L."/>
            <person name="Li J."/>
            <person name="Zhao F."/>
            <person name="Cao W."/>
        </authorList>
    </citation>
    <scope>NUCLEOTIDE SEQUENCE</scope>
    <source>
        <strain evidence="1">Rsan-2018</strain>
        <tissue evidence="1">Larvae</tissue>
    </source>
</reference>
<keyword evidence="2" id="KW-1185">Reference proteome</keyword>
<sequence>MSSAFQVQCLNNNVVPRSLSCKTLVDTPYGRKLARDFSRNCLKARIQDNRQQIHQVRRRVYAAETCLRSKLRPNDFHDIIRARKQAEDLERNKCIEVHRHKLARLLHHRPAERDGFRAVHNLSSRQLSDNNIILLSKGLSFAIVPRRVPKWDIIAEVEKSCGTFRTRRGELGS</sequence>